<comment type="caution">
    <text evidence="2">The sequence shown here is derived from an EMBL/GenBank/DDBJ whole genome shotgun (WGS) entry which is preliminary data.</text>
</comment>
<dbReference type="EMBL" id="JBANMG010000005">
    <property type="protein sequence ID" value="KAK6953208.1"/>
    <property type="molecule type" value="Genomic_DNA"/>
</dbReference>
<evidence type="ECO:0000313" key="3">
    <source>
        <dbReference type="Proteomes" id="UP001369815"/>
    </source>
</evidence>
<feature type="compositionally biased region" description="Basic and acidic residues" evidence="1">
    <location>
        <begin position="217"/>
        <end position="228"/>
    </location>
</feature>
<organism evidence="2 3">
    <name type="scientific">Daldinia eschscholtzii</name>
    <dbReference type="NCBI Taxonomy" id="292717"/>
    <lineage>
        <taxon>Eukaryota</taxon>
        <taxon>Fungi</taxon>
        <taxon>Dikarya</taxon>
        <taxon>Ascomycota</taxon>
        <taxon>Pezizomycotina</taxon>
        <taxon>Sordariomycetes</taxon>
        <taxon>Xylariomycetidae</taxon>
        <taxon>Xylariales</taxon>
        <taxon>Hypoxylaceae</taxon>
        <taxon>Daldinia</taxon>
    </lineage>
</organism>
<feature type="region of interest" description="Disordered" evidence="1">
    <location>
        <begin position="214"/>
        <end position="269"/>
    </location>
</feature>
<protein>
    <submittedName>
        <fullName evidence="2">Uncharacterized protein</fullName>
    </submittedName>
</protein>
<keyword evidence="3" id="KW-1185">Reference proteome</keyword>
<evidence type="ECO:0000313" key="2">
    <source>
        <dbReference type="EMBL" id="KAK6953208.1"/>
    </source>
</evidence>
<proteinExistence type="predicted"/>
<feature type="region of interest" description="Disordered" evidence="1">
    <location>
        <begin position="118"/>
        <end position="148"/>
    </location>
</feature>
<reference evidence="2 3" key="1">
    <citation type="journal article" date="2024" name="Front Chem Biol">
        <title>Unveiling the potential of Daldinia eschscholtzii MFLUCC 19-0629 through bioactivity and bioinformatics studies for enhanced sustainable agriculture production.</title>
        <authorList>
            <person name="Brooks S."/>
            <person name="Weaver J.A."/>
            <person name="Klomchit A."/>
            <person name="Alharthi S.A."/>
            <person name="Onlamun T."/>
            <person name="Nurani R."/>
            <person name="Vong T.K."/>
            <person name="Alberti F."/>
            <person name="Greco C."/>
        </authorList>
    </citation>
    <scope>NUCLEOTIDE SEQUENCE [LARGE SCALE GENOMIC DNA]</scope>
    <source>
        <strain evidence="2">MFLUCC 19-0629</strain>
    </source>
</reference>
<gene>
    <name evidence="2" type="ORF">Daesc_005508</name>
</gene>
<sequence length="313" mass="35039">MAIYHGRIPCKVTPSRSVVVVAASYGNDGQLRNVIISGNDQQHYLDLDFPDEGVYIVYQDRAIQVAAPPTNLNGHCPPRVFEWMKDTWNEFVDSGCCKPRSITAVPENNDGIYDETLPAKEQNNSEIDSDWDDLDIPYASSSTSNTTENEDYDLIDDLIEAEFPKLQKRNTPTLAEVDQSYSLTSHDTNVEENEDPAPVIIPPKTMTMARGFGAATEPEKSTPVRIGHDSSTSVIESKHTPKSKTALGTKRSYSDLVESEKRGSNPMGELSARIKQQKRDMAKPTIRYLHRYSPIIRPSFIRAKRVPPRLLVT</sequence>
<dbReference type="AlphaFoldDB" id="A0AAX6MKM4"/>
<evidence type="ECO:0000256" key="1">
    <source>
        <dbReference type="SAM" id="MobiDB-lite"/>
    </source>
</evidence>
<dbReference type="Proteomes" id="UP001369815">
    <property type="component" value="Unassembled WGS sequence"/>
</dbReference>
<accession>A0AAX6MKM4</accession>
<name>A0AAX6MKM4_9PEZI</name>